<proteinExistence type="inferred from homology"/>
<gene>
    <name evidence="3" type="ORF">B1H18_33615</name>
</gene>
<evidence type="ECO:0000256" key="2">
    <source>
        <dbReference type="RuleBase" id="RU000461"/>
    </source>
</evidence>
<dbReference type="EMBL" id="MVFC01000056">
    <property type="protein sequence ID" value="OON71501.1"/>
    <property type="molecule type" value="Genomic_DNA"/>
</dbReference>
<dbReference type="SUPFAM" id="SSF48264">
    <property type="entry name" value="Cytochrome P450"/>
    <property type="match status" value="1"/>
</dbReference>
<dbReference type="PRINTS" id="PR00385">
    <property type="entry name" value="P450"/>
</dbReference>
<dbReference type="GO" id="GO:0005506">
    <property type="term" value="F:iron ion binding"/>
    <property type="evidence" value="ECO:0007669"/>
    <property type="project" value="InterPro"/>
</dbReference>
<keyword evidence="2" id="KW-0503">Monooxygenase</keyword>
<dbReference type="Proteomes" id="UP000190539">
    <property type="component" value="Unassembled WGS sequence"/>
</dbReference>
<evidence type="ECO:0000313" key="3">
    <source>
        <dbReference type="EMBL" id="OON71501.1"/>
    </source>
</evidence>
<comment type="similarity">
    <text evidence="1 2">Belongs to the cytochrome P450 family.</text>
</comment>
<dbReference type="GO" id="GO:0020037">
    <property type="term" value="F:heme binding"/>
    <property type="evidence" value="ECO:0007669"/>
    <property type="project" value="InterPro"/>
</dbReference>
<dbReference type="GO" id="GO:0004497">
    <property type="term" value="F:monooxygenase activity"/>
    <property type="evidence" value="ECO:0007669"/>
    <property type="project" value="UniProtKB-KW"/>
</dbReference>
<dbReference type="InterPro" id="IPR002397">
    <property type="entry name" value="Cyt_P450_B"/>
</dbReference>
<comment type="caution">
    <text evidence="3">The sequence shown here is derived from an EMBL/GenBank/DDBJ whole genome shotgun (WGS) entry which is preliminary data.</text>
</comment>
<dbReference type="GO" id="GO:0016705">
    <property type="term" value="F:oxidoreductase activity, acting on paired donors, with incorporation or reduction of molecular oxygen"/>
    <property type="evidence" value="ECO:0007669"/>
    <property type="project" value="InterPro"/>
</dbReference>
<dbReference type="AlphaFoldDB" id="A0A1V3ZZG2"/>
<dbReference type="Pfam" id="PF00067">
    <property type="entry name" value="p450"/>
    <property type="match status" value="2"/>
</dbReference>
<keyword evidence="2" id="KW-0479">Metal-binding</keyword>
<dbReference type="InterPro" id="IPR017972">
    <property type="entry name" value="Cyt_P450_CS"/>
</dbReference>
<keyword evidence="2" id="KW-0560">Oxidoreductase</keyword>
<evidence type="ECO:0000313" key="4">
    <source>
        <dbReference type="Proteomes" id="UP000190539"/>
    </source>
</evidence>
<dbReference type="STRING" id="83656.B1H18_33615"/>
<dbReference type="OrthoDB" id="3209493at2"/>
<evidence type="ECO:0000256" key="1">
    <source>
        <dbReference type="ARBA" id="ARBA00010617"/>
    </source>
</evidence>
<reference evidence="3 4" key="1">
    <citation type="submission" date="2017-02" db="EMBL/GenBank/DDBJ databases">
        <title>Draft Genome Sequence of Streptomyces tsukubaensis F601, a Producer of the immunosuppressant tacrolimus FK506.</title>
        <authorList>
            <person name="Zong G."/>
            <person name="Zhong C."/>
            <person name="Fu J."/>
            <person name="Qin R."/>
            <person name="Cao G."/>
        </authorList>
    </citation>
    <scope>NUCLEOTIDE SEQUENCE [LARGE SCALE GENOMIC DNA]</scope>
    <source>
        <strain evidence="3 4">F601</strain>
    </source>
</reference>
<dbReference type="Gene3D" id="1.10.630.10">
    <property type="entry name" value="Cytochrome P450"/>
    <property type="match status" value="1"/>
</dbReference>
<dbReference type="PANTHER" id="PTHR46696">
    <property type="entry name" value="P450, PUTATIVE (EUROFUNG)-RELATED"/>
    <property type="match status" value="1"/>
</dbReference>
<protein>
    <recommendedName>
        <fullName evidence="5">Cytochrome P450</fullName>
    </recommendedName>
</protein>
<organism evidence="3 4">
    <name type="scientific">Streptomyces tsukubensis</name>
    <dbReference type="NCBI Taxonomy" id="83656"/>
    <lineage>
        <taxon>Bacteria</taxon>
        <taxon>Bacillati</taxon>
        <taxon>Actinomycetota</taxon>
        <taxon>Actinomycetes</taxon>
        <taxon>Kitasatosporales</taxon>
        <taxon>Streptomycetaceae</taxon>
        <taxon>Streptomyces</taxon>
    </lineage>
</organism>
<keyword evidence="4" id="KW-1185">Reference proteome</keyword>
<evidence type="ECO:0008006" key="5">
    <source>
        <dbReference type="Google" id="ProtNLM"/>
    </source>
</evidence>
<accession>A0A1V3ZZG2</accession>
<sequence length="443" mass="49086">MAALNSLPPTGSDRGEARMVDIDELAENFDPWDIRLAGDSELFWAVVERMRQKGPVLRSTAQGGFWIITGHDEVLRANKDWETYTSAQGVTIPSNPDVPKLAPIEVDPPVHREWRRMLNPSMSPAAMARHEPAIRSIAVELMDQFVERGECDLATDFAWQFVPASLFQVLLGVPVDQVERTRRLVHRVVSFEDLDEQTGARGESLLEQQNKAFADLNEWARGFLQWRQERPRVNDVTDALLHGEVSGKPLSLQEKVNTLILLVLAGMETTSSSISAIALHLIEDPSLRHYFHGPEAPVETAIEELLRHGSISFGLTRVTTCDVEVGGQVIPAGERVFLLWASGNRDPEVFQEPARFDIHRRPNAHLAFGAGPHRCMGANFAKAMLKVATTEMVARLPELRLDPDGVAVHPPGVTRSTRSLPVLFRPTSPSSGLRTLESAPAPI</sequence>
<dbReference type="PANTHER" id="PTHR46696:SF6">
    <property type="entry name" value="P450, PUTATIVE (EUROFUNG)-RELATED"/>
    <property type="match status" value="1"/>
</dbReference>
<keyword evidence="2" id="KW-0349">Heme</keyword>
<dbReference type="InterPro" id="IPR001128">
    <property type="entry name" value="Cyt_P450"/>
</dbReference>
<name>A0A1V3ZZG2_9ACTN</name>
<dbReference type="InterPro" id="IPR036396">
    <property type="entry name" value="Cyt_P450_sf"/>
</dbReference>
<keyword evidence="2" id="KW-0408">Iron</keyword>
<dbReference type="PROSITE" id="PS00086">
    <property type="entry name" value="CYTOCHROME_P450"/>
    <property type="match status" value="1"/>
</dbReference>
<dbReference type="PRINTS" id="PR00359">
    <property type="entry name" value="BP450"/>
</dbReference>